<evidence type="ECO:0000259" key="1">
    <source>
        <dbReference type="PROSITE" id="PS51186"/>
    </source>
</evidence>
<gene>
    <name evidence="2" type="ORF">S01H1_81465</name>
</gene>
<dbReference type="Pfam" id="PF13302">
    <property type="entry name" value="Acetyltransf_3"/>
    <property type="match status" value="1"/>
</dbReference>
<dbReference type="Gene3D" id="3.40.630.30">
    <property type="match status" value="1"/>
</dbReference>
<dbReference type="InterPro" id="IPR000182">
    <property type="entry name" value="GNAT_dom"/>
</dbReference>
<accession>X0XIU1</accession>
<dbReference type="PANTHER" id="PTHR43415">
    <property type="entry name" value="SPERMIDINE N(1)-ACETYLTRANSFERASE"/>
    <property type="match status" value="1"/>
</dbReference>
<dbReference type="SUPFAM" id="SSF55729">
    <property type="entry name" value="Acyl-CoA N-acyltransferases (Nat)"/>
    <property type="match status" value="1"/>
</dbReference>
<sequence length="157" mass="18399">ARWWTDPAVMTPVLRRNGIRMTPDELDRWFRLWCADTGGSRGHYMVFDEHDKPIGEINYHDLDAAHRRAWLEFKIGETRLWGKGYAGDAVHTFCKYMFETLGIKELAIEIASTNERALAFWQKMGFVSYARGADSVNMRLRAETFRDRMPGSFFRKK</sequence>
<evidence type="ECO:0000313" key="2">
    <source>
        <dbReference type="EMBL" id="GAG43044.1"/>
    </source>
</evidence>
<comment type="caution">
    <text evidence="2">The sequence shown here is derived from an EMBL/GenBank/DDBJ whole genome shotgun (WGS) entry which is preliminary data.</text>
</comment>
<feature type="domain" description="N-acetyltransferase" evidence="1">
    <location>
        <begin position="1"/>
        <end position="143"/>
    </location>
</feature>
<name>X0XIU1_9ZZZZ</name>
<dbReference type="InterPro" id="IPR016181">
    <property type="entry name" value="Acyl_CoA_acyltransferase"/>
</dbReference>
<protein>
    <recommendedName>
        <fullName evidence="1">N-acetyltransferase domain-containing protein</fullName>
    </recommendedName>
</protein>
<dbReference type="PANTHER" id="PTHR43415:SF3">
    <property type="entry name" value="GNAT-FAMILY ACETYLTRANSFERASE"/>
    <property type="match status" value="1"/>
</dbReference>
<organism evidence="2">
    <name type="scientific">marine sediment metagenome</name>
    <dbReference type="NCBI Taxonomy" id="412755"/>
    <lineage>
        <taxon>unclassified sequences</taxon>
        <taxon>metagenomes</taxon>
        <taxon>ecological metagenomes</taxon>
    </lineage>
</organism>
<dbReference type="EMBL" id="BARS01055130">
    <property type="protein sequence ID" value="GAG43044.1"/>
    <property type="molecule type" value="Genomic_DNA"/>
</dbReference>
<dbReference type="GO" id="GO:0016747">
    <property type="term" value="F:acyltransferase activity, transferring groups other than amino-acyl groups"/>
    <property type="evidence" value="ECO:0007669"/>
    <property type="project" value="InterPro"/>
</dbReference>
<reference evidence="2" key="1">
    <citation type="journal article" date="2014" name="Front. Microbiol.">
        <title>High frequency of phylogenetically diverse reductive dehalogenase-homologous genes in deep subseafloor sedimentary metagenomes.</title>
        <authorList>
            <person name="Kawai M."/>
            <person name="Futagami T."/>
            <person name="Toyoda A."/>
            <person name="Takaki Y."/>
            <person name="Nishi S."/>
            <person name="Hori S."/>
            <person name="Arai W."/>
            <person name="Tsubouchi T."/>
            <person name="Morono Y."/>
            <person name="Uchiyama I."/>
            <person name="Ito T."/>
            <person name="Fujiyama A."/>
            <person name="Inagaki F."/>
            <person name="Takami H."/>
        </authorList>
    </citation>
    <scope>NUCLEOTIDE SEQUENCE</scope>
    <source>
        <strain evidence="2">Expedition CK06-06</strain>
    </source>
</reference>
<proteinExistence type="predicted"/>
<dbReference type="PROSITE" id="PS51186">
    <property type="entry name" value="GNAT"/>
    <property type="match status" value="1"/>
</dbReference>
<dbReference type="AlphaFoldDB" id="X0XIU1"/>
<feature type="non-terminal residue" evidence="2">
    <location>
        <position position="1"/>
    </location>
</feature>